<sequence>MEVKYVIAHDVGTTGMKSCLYEIKGSVKLLDCVMTEYTLYTTPDGGAEQDEKDWWNAICIGTKKIIKHSGHSPSNIHGISFTTQLQGSIMVDKNGKVLRRPMIWLDGRAVKEFEKVLAHGLIRIEGYHWFKIIIWLIITGGGPGTAKDPLFKYLWVKNNEPEVFEQTYKWLDVKDYLIFKCTGNYCMTGDSAQLTWLYDTRPRKLRWHKGLCKMVKVNMEHLPKVVNATDIVGNLTKQAALEMGLEGPIPIYAGGGDASNIPIGSGATDLYDTHLYAGTSGWVVSNVDKRMADLGHFCVSLLGGIPNHYNYIAEMETTGICLQWVRDHLALDEIGVYLDKQNIVDKNDEFNSLFDYMNAIVSEIEPTNIIFTPWLHGNRAPAQDPYVRGMFFNLGLNTGKREMIRSVLEGVAFNFRWCLEAEELKIPYQKTLRYVGGGAKSDVWSQIIADVTGRIVEVPEDPQNAGATGAAIICGIGLGVIESFKAAKKFIPIEKVFKPQEKYKAHYDKNFKVFKKLYSNNKKLYKTMNT</sequence>
<evidence type="ECO:0000256" key="1">
    <source>
        <dbReference type="ARBA" id="ARBA00022679"/>
    </source>
</evidence>
<dbReference type="InterPro" id="IPR018484">
    <property type="entry name" value="FGGY_N"/>
</dbReference>
<keyword evidence="1 5" id="KW-0808">Transferase</keyword>
<dbReference type="InterPro" id="IPR050406">
    <property type="entry name" value="FGGY_Carb_Kinase"/>
</dbReference>
<organism evidence="5 6">
    <name type="scientific">Candidatus Lokiarchaeum ossiferum</name>
    <dbReference type="NCBI Taxonomy" id="2951803"/>
    <lineage>
        <taxon>Archaea</taxon>
        <taxon>Promethearchaeati</taxon>
        <taxon>Promethearchaeota</taxon>
        <taxon>Promethearchaeia</taxon>
        <taxon>Promethearchaeales</taxon>
        <taxon>Promethearchaeaceae</taxon>
        <taxon>Candidatus Lokiarchaeum</taxon>
    </lineage>
</organism>
<feature type="domain" description="Carbohydrate kinase FGGY N-terminal" evidence="3">
    <location>
        <begin position="5"/>
        <end position="259"/>
    </location>
</feature>
<evidence type="ECO:0000313" key="6">
    <source>
        <dbReference type="Proteomes" id="UP001208689"/>
    </source>
</evidence>
<dbReference type="EC" id="2.7.1.30" evidence="5"/>
<evidence type="ECO:0000313" key="5">
    <source>
        <dbReference type="EMBL" id="UYP46330.1"/>
    </source>
</evidence>
<gene>
    <name evidence="5" type="ORF">NEF87_002615</name>
</gene>
<dbReference type="Gene3D" id="3.30.420.40">
    <property type="match status" value="2"/>
</dbReference>
<dbReference type="PANTHER" id="PTHR43095">
    <property type="entry name" value="SUGAR KINASE"/>
    <property type="match status" value="1"/>
</dbReference>
<dbReference type="InterPro" id="IPR000577">
    <property type="entry name" value="Carb_kinase_FGGY"/>
</dbReference>
<dbReference type="PIRSF" id="PIRSF000538">
    <property type="entry name" value="GlpK"/>
    <property type="match status" value="1"/>
</dbReference>
<dbReference type="GO" id="GO:0004370">
    <property type="term" value="F:glycerol kinase activity"/>
    <property type="evidence" value="ECO:0007669"/>
    <property type="project" value="UniProtKB-EC"/>
</dbReference>
<proteinExistence type="predicted"/>
<dbReference type="EMBL" id="CP104013">
    <property type="protein sequence ID" value="UYP46330.1"/>
    <property type="molecule type" value="Genomic_DNA"/>
</dbReference>
<dbReference type="InterPro" id="IPR018485">
    <property type="entry name" value="FGGY_C"/>
</dbReference>
<name>A0ABY6HS40_9ARCH</name>
<dbReference type="CDD" id="cd07805">
    <property type="entry name" value="ASKHA_NBD_FGGY_CvXK-like"/>
    <property type="match status" value="1"/>
</dbReference>
<dbReference type="Pfam" id="PF02782">
    <property type="entry name" value="FGGY_C"/>
    <property type="match status" value="1"/>
</dbReference>
<dbReference type="InterPro" id="IPR043129">
    <property type="entry name" value="ATPase_NBD"/>
</dbReference>
<dbReference type="PANTHER" id="PTHR43095:SF5">
    <property type="entry name" value="XYLULOSE KINASE"/>
    <property type="match status" value="1"/>
</dbReference>
<dbReference type="Pfam" id="PF00370">
    <property type="entry name" value="FGGY_N"/>
    <property type="match status" value="1"/>
</dbReference>
<keyword evidence="2 5" id="KW-0418">Kinase</keyword>
<evidence type="ECO:0000259" key="4">
    <source>
        <dbReference type="Pfam" id="PF02782"/>
    </source>
</evidence>
<reference evidence="5" key="1">
    <citation type="submission" date="2022-09" db="EMBL/GenBank/DDBJ databases">
        <title>Actin cytoskeleton and complex cell architecture in an #Asgard archaeon.</title>
        <authorList>
            <person name="Ponce Toledo R.I."/>
            <person name="Schleper C."/>
            <person name="Rodrigues Oliveira T."/>
            <person name="Wollweber F."/>
            <person name="Xu J."/>
            <person name="Rittmann S."/>
            <person name="Klingl A."/>
            <person name="Pilhofer M."/>
        </authorList>
    </citation>
    <scope>NUCLEOTIDE SEQUENCE</scope>
    <source>
        <strain evidence="5">B-35</strain>
    </source>
</reference>
<feature type="domain" description="Carbohydrate kinase FGGY C-terminal" evidence="4">
    <location>
        <begin position="277"/>
        <end position="476"/>
    </location>
</feature>
<protein>
    <submittedName>
        <fullName evidence="5">Glycerol kinase</fullName>
        <ecNumber evidence="5">2.7.1.30</ecNumber>
    </submittedName>
</protein>
<dbReference type="Proteomes" id="UP001208689">
    <property type="component" value="Chromosome"/>
</dbReference>
<evidence type="ECO:0000256" key="2">
    <source>
        <dbReference type="ARBA" id="ARBA00022777"/>
    </source>
</evidence>
<accession>A0ABY6HS40</accession>
<dbReference type="SUPFAM" id="SSF53067">
    <property type="entry name" value="Actin-like ATPase domain"/>
    <property type="match status" value="2"/>
</dbReference>
<keyword evidence="6" id="KW-1185">Reference proteome</keyword>
<evidence type="ECO:0000259" key="3">
    <source>
        <dbReference type="Pfam" id="PF00370"/>
    </source>
</evidence>